<reference evidence="2 3" key="1">
    <citation type="submission" date="2019-04" db="EMBL/GenBank/DDBJ databases">
        <title>High contiguity whole genome sequence and gene annotation resource for two Venturia nashicola isolates.</title>
        <authorList>
            <person name="Prokchorchik M."/>
            <person name="Won K."/>
            <person name="Lee Y."/>
            <person name="Choi E.D."/>
            <person name="Segonzac C."/>
            <person name="Sohn K.H."/>
        </authorList>
    </citation>
    <scope>NUCLEOTIDE SEQUENCE [LARGE SCALE GENOMIC DNA]</scope>
    <source>
        <strain evidence="2 3">PRI2</strain>
    </source>
</reference>
<feature type="region of interest" description="Disordered" evidence="1">
    <location>
        <begin position="637"/>
        <end position="663"/>
    </location>
</feature>
<dbReference type="InterPro" id="IPR036322">
    <property type="entry name" value="WD40_repeat_dom_sf"/>
</dbReference>
<dbReference type="InterPro" id="IPR046351">
    <property type="entry name" value="UTP4"/>
</dbReference>
<feature type="region of interest" description="Disordered" evidence="1">
    <location>
        <begin position="764"/>
        <end position="783"/>
    </location>
</feature>
<name>A0A4Z1P197_9PEZI</name>
<proteinExistence type="predicted"/>
<accession>A0A4Z1P197</accession>
<protein>
    <submittedName>
        <fullName evidence="2">WD40 repeat-like protein</fullName>
    </submittedName>
</protein>
<dbReference type="GO" id="GO:0003723">
    <property type="term" value="F:RNA binding"/>
    <property type="evidence" value="ECO:0007669"/>
    <property type="project" value="TreeGrafter"/>
</dbReference>
<feature type="compositionally biased region" description="Acidic residues" evidence="1">
    <location>
        <begin position="584"/>
        <end position="602"/>
    </location>
</feature>
<keyword evidence="3" id="KW-1185">Reference proteome</keyword>
<dbReference type="GO" id="GO:0034455">
    <property type="term" value="C:t-UTP complex"/>
    <property type="evidence" value="ECO:0007669"/>
    <property type="project" value="TreeGrafter"/>
</dbReference>
<dbReference type="AlphaFoldDB" id="A0A4Z1P197"/>
<dbReference type="InterPro" id="IPR001680">
    <property type="entry name" value="WD40_rpt"/>
</dbReference>
<dbReference type="PANTHER" id="PTHR44163">
    <property type="entry name" value="U3 SMALL NUCLEOLAR RNA-ASSOCIATED PROTEIN 4 HOMOLOG"/>
    <property type="match status" value="1"/>
</dbReference>
<feature type="compositionally biased region" description="Acidic residues" evidence="1">
    <location>
        <begin position="820"/>
        <end position="831"/>
    </location>
</feature>
<dbReference type="GO" id="GO:0000462">
    <property type="term" value="P:maturation of SSU-rRNA from tricistronic rRNA transcript (SSU-rRNA, 5.8S rRNA, LSU-rRNA)"/>
    <property type="evidence" value="ECO:0007669"/>
    <property type="project" value="InterPro"/>
</dbReference>
<feature type="region of interest" description="Disordered" evidence="1">
    <location>
        <begin position="813"/>
        <end position="837"/>
    </location>
</feature>
<dbReference type="SUPFAM" id="SSF50978">
    <property type="entry name" value="WD40 repeat-like"/>
    <property type="match status" value="2"/>
</dbReference>
<dbReference type="Proteomes" id="UP000298493">
    <property type="component" value="Unassembled WGS sequence"/>
</dbReference>
<dbReference type="PANTHER" id="PTHR44163:SF1">
    <property type="entry name" value="U3 SMALL NUCLEOLAR RNA-ASSOCIATED PROTEIN 4 HOMOLOG"/>
    <property type="match status" value="1"/>
</dbReference>
<comment type="caution">
    <text evidence="2">The sequence shown here is derived from an EMBL/GenBank/DDBJ whole genome shotgun (WGS) entry which is preliminary data.</text>
</comment>
<dbReference type="Pfam" id="PF00400">
    <property type="entry name" value="WD40"/>
    <property type="match status" value="1"/>
</dbReference>
<dbReference type="STRING" id="86259.A0A4Z1P197"/>
<gene>
    <name evidence="2" type="ORF">E6O75_ATG11279</name>
</gene>
<dbReference type="EMBL" id="SNSC02000026">
    <property type="protein sequence ID" value="TID13363.1"/>
    <property type="molecule type" value="Genomic_DNA"/>
</dbReference>
<sequence>MDIHRSRFVPYPPSAINTLAFSATDLQELGKGGLDNLRLAVGRANGDIEIWNPANGAWAQETVFYGGNKRSVEGLVWIKDPDERSDTGKVVELGQLRLFSIGYSNTVTEWNLTTGLPLREWAGNDSEVWCIAAQPRLSLQGAQIAAEARPNEYLGQQIVAGCADGTLALLSTEDNDLQFQRFLARSTTKKSRALCVTYKDRQTVVAGFANSCIRIFDTRNSTLIRQVTLGAGPKGGPREILCWSVKCLPNGDIVTGDSTGEVRFFEGHNYSQYQRIAGHDADVLDIETSADGNLVYSVGMDRKTVIYNKPSTAKERRWAKASQKTFHEHDVKALARFDSEHLSVMAAGGLDTNLVVMPITGFWAEHKREISSLPQLPRVASAPSTRLVMSWWNQEVNIWRLERPHGHKKDKVHKLVARIGLQGDENITNAAISADGSVLAVATMANTRIFQLTRRKKDLDGGLKVRKIESEILLPGSRLLQLSQNGHWLSIVDKSNQINLVRLVRDTESELLRILPVLVELDIPSRASKDGRPTALDNYLHTITRLQFSPDGRVLVASDLSGYINSWIVEGHEDLTAAEVDAPEHDDSESSSSSEDDEDEDDERPIIIFGQHWKYNDATKLLPKLKSAPIILSFRPETVRSPKPEPNGNPAVHATRNNPHPISHDTPDGPYELLVLTVQHELYEFDLLEGRLTPWSKRNPSSLLPAQFQKIRDRAMGSMWHTSGKLQRWWLYGSNWMFMLDLSQDFEEAKPELHLEHTIIPEMKKRKREDESGAGGKKARSELEGLEPKVEKFVDGRRVRGLGKESKRPLLLNGFAKGEDSDDDDDEEDGLDAVFDRDEVKPQRRRYGKLGPPASWCTFGYRSILGMVDIGSTGGCLETVVVERPVFDLDLPPRLVGPNDR</sequence>
<evidence type="ECO:0000313" key="3">
    <source>
        <dbReference type="Proteomes" id="UP000298493"/>
    </source>
</evidence>
<feature type="region of interest" description="Disordered" evidence="1">
    <location>
        <begin position="581"/>
        <end position="602"/>
    </location>
</feature>
<dbReference type="InterPro" id="IPR015943">
    <property type="entry name" value="WD40/YVTN_repeat-like_dom_sf"/>
</dbReference>
<dbReference type="SMART" id="SM00320">
    <property type="entry name" value="WD40"/>
    <property type="match status" value="7"/>
</dbReference>
<evidence type="ECO:0000256" key="1">
    <source>
        <dbReference type="SAM" id="MobiDB-lite"/>
    </source>
</evidence>
<dbReference type="GO" id="GO:0030686">
    <property type="term" value="C:90S preribosome"/>
    <property type="evidence" value="ECO:0007669"/>
    <property type="project" value="InterPro"/>
</dbReference>
<evidence type="ECO:0000313" key="2">
    <source>
        <dbReference type="EMBL" id="TID13363.1"/>
    </source>
</evidence>
<organism evidence="2 3">
    <name type="scientific">Venturia nashicola</name>
    <dbReference type="NCBI Taxonomy" id="86259"/>
    <lineage>
        <taxon>Eukaryota</taxon>
        <taxon>Fungi</taxon>
        <taxon>Dikarya</taxon>
        <taxon>Ascomycota</taxon>
        <taxon>Pezizomycotina</taxon>
        <taxon>Dothideomycetes</taxon>
        <taxon>Pleosporomycetidae</taxon>
        <taxon>Venturiales</taxon>
        <taxon>Venturiaceae</taxon>
        <taxon>Venturia</taxon>
    </lineage>
</organism>
<dbReference type="Gene3D" id="2.130.10.10">
    <property type="entry name" value="YVTN repeat-like/Quinoprotein amine dehydrogenase"/>
    <property type="match status" value="2"/>
</dbReference>
<dbReference type="GO" id="GO:0032040">
    <property type="term" value="C:small-subunit processome"/>
    <property type="evidence" value="ECO:0007669"/>
    <property type="project" value="TreeGrafter"/>
</dbReference>